<evidence type="ECO:0000256" key="4">
    <source>
        <dbReference type="ARBA" id="ARBA00023186"/>
    </source>
</evidence>
<dbReference type="RefSeq" id="WP_274372747.1">
    <property type="nucleotide sequence ID" value="NZ_CP072943.1"/>
</dbReference>
<dbReference type="KEGG" id="aram:KAR29_09420"/>
<dbReference type="HAMAP" id="MF_00117">
    <property type="entry name" value="HslO"/>
    <property type="match status" value="1"/>
</dbReference>
<evidence type="ECO:0000256" key="6">
    <source>
        <dbReference type="HAMAP-Rule" id="MF_00117"/>
    </source>
</evidence>
<keyword evidence="3 6" id="KW-1015">Disulfide bond</keyword>
<evidence type="ECO:0000256" key="5">
    <source>
        <dbReference type="ARBA" id="ARBA00023284"/>
    </source>
</evidence>
<feature type="disulfide bond" description="Redox-active" evidence="6">
    <location>
        <begin position="277"/>
        <end position="280"/>
    </location>
</feature>
<dbReference type="GO" id="GO:0042026">
    <property type="term" value="P:protein refolding"/>
    <property type="evidence" value="ECO:0007669"/>
    <property type="project" value="TreeGrafter"/>
</dbReference>
<evidence type="ECO:0000256" key="2">
    <source>
        <dbReference type="ARBA" id="ARBA00022833"/>
    </source>
</evidence>
<dbReference type="SUPFAM" id="SSF118352">
    <property type="entry name" value="HSP33 redox switch-like"/>
    <property type="match status" value="1"/>
</dbReference>
<dbReference type="InterPro" id="IPR000397">
    <property type="entry name" value="Heat_shock_Hsp33"/>
</dbReference>
<dbReference type="GO" id="GO:0005737">
    <property type="term" value="C:cytoplasm"/>
    <property type="evidence" value="ECO:0007669"/>
    <property type="project" value="UniProtKB-SubCell"/>
</dbReference>
<dbReference type="GO" id="GO:0044183">
    <property type="term" value="F:protein folding chaperone"/>
    <property type="evidence" value="ECO:0007669"/>
    <property type="project" value="TreeGrafter"/>
</dbReference>
<comment type="PTM">
    <text evidence="6">Under oxidizing conditions two disulfide bonds are formed involving the reactive cysteines. Under reducing conditions zinc is bound to the reactive cysteines and the protein is inactive.</text>
</comment>
<comment type="subcellular location">
    <subcellularLocation>
        <location evidence="6">Cytoplasm</location>
    </subcellularLocation>
</comment>
<keyword evidence="2 6" id="KW-0862">Zinc</keyword>
<name>A0A9Q7AP08_9BACT</name>
<keyword evidence="4 6" id="KW-0143">Chaperone</keyword>
<comment type="similarity">
    <text evidence="6">Belongs to the HSP33 family.</text>
</comment>
<comment type="function">
    <text evidence="6">Redox regulated molecular chaperone. Protects both thermally unfolding and oxidatively damaged proteins from irreversible aggregation. Plays an important role in the bacterial defense system toward oxidative stress.</text>
</comment>
<dbReference type="Gene3D" id="3.90.1280.10">
    <property type="entry name" value="HSP33 redox switch-like"/>
    <property type="match status" value="1"/>
</dbReference>
<dbReference type="InterPro" id="IPR016153">
    <property type="entry name" value="Heat_shock_Hsp33_N"/>
</dbReference>
<reference evidence="8" key="1">
    <citation type="submission" date="2021-04" db="EMBL/GenBank/DDBJ databases">
        <title>A novel Synergistetes isolate from a pyrite-forming mixed culture.</title>
        <authorList>
            <person name="Bunk B."/>
            <person name="Sproer C."/>
            <person name="Spring S."/>
            <person name="Pester M."/>
        </authorList>
    </citation>
    <scope>NUCLEOTIDE SEQUENCE [LARGE SCALE GENOMIC DNA]</scope>
    <source>
        <strain evidence="8">J.5.4.2-T.3.5.2</strain>
    </source>
</reference>
<dbReference type="EMBL" id="CP072943">
    <property type="protein sequence ID" value="QTX31581.1"/>
    <property type="molecule type" value="Genomic_DNA"/>
</dbReference>
<keyword evidence="1 6" id="KW-0963">Cytoplasm</keyword>
<dbReference type="SUPFAM" id="SSF64397">
    <property type="entry name" value="Hsp33 domain"/>
    <property type="match status" value="1"/>
</dbReference>
<dbReference type="PANTHER" id="PTHR30111">
    <property type="entry name" value="33 KDA CHAPERONIN"/>
    <property type="match status" value="1"/>
</dbReference>
<accession>A0A9Q7AP08</accession>
<dbReference type="AlphaFoldDB" id="A0A9Q7AP08"/>
<dbReference type="Proteomes" id="UP000671879">
    <property type="component" value="Chromosome"/>
</dbReference>
<organism evidence="7 8">
    <name type="scientific">Aminithiophilus ramosus</name>
    <dbReference type="NCBI Taxonomy" id="3029084"/>
    <lineage>
        <taxon>Bacteria</taxon>
        <taxon>Thermotogati</taxon>
        <taxon>Synergistota</taxon>
        <taxon>Synergistia</taxon>
        <taxon>Synergistales</taxon>
        <taxon>Aminithiophilaceae</taxon>
        <taxon>Aminithiophilus</taxon>
    </lineage>
</organism>
<feature type="disulfide bond" description="Redox-active" evidence="6">
    <location>
        <begin position="249"/>
        <end position="251"/>
    </location>
</feature>
<protein>
    <recommendedName>
        <fullName evidence="6">33 kDa chaperonin</fullName>
    </recommendedName>
    <alternativeName>
        <fullName evidence="6">Heat shock protein 33 homolog</fullName>
        <shortName evidence="6">HSP33</shortName>
    </alternativeName>
</protein>
<evidence type="ECO:0000313" key="8">
    <source>
        <dbReference type="Proteomes" id="UP000671879"/>
    </source>
</evidence>
<dbReference type="GO" id="GO:0051082">
    <property type="term" value="F:unfolded protein binding"/>
    <property type="evidence" value="ECO:0007669"/>
    <property type="project" value="UniProtKB-UniRule"/>
</dbReference>
<proteinExistence type="inferred from homology"/>
<keyword evidence="8" id="KW-1185">Reference proteome</keyword>
<dbReference type="PIRSF" id="PIRSF005261">
    <property type="entry name" value="Heat_shock_Hsp33"/>
    <property type="match status" value="1"/>
</dbReference>
<gene>
    <name evidence="6" type="primary">hslO</name>
    <name evidence="7" type="ORF">KAR29_09420</name>
</gene>
<evidence type="ECO:0000256" key="3">
    <source>
        <dbReference type="ARBA" id="ARBA00023157"/>
    </source>
</evidence>
<evidence type="ECO:0000256" key="1">
    <source>
        <dbReference type="ARBA" id="ARBA00022490"/>
    </source>
</evidence>
<dbReference type="PANTHER" id="PTHR30111:SF1">
    <property type="entry name" value="33 KDA CHAPERONIN"/>
    <property type="match status" value="1"/>
</dbReference>
<dbReference type="Pfam" id="PF01430">
    <property type="entry name" value="HSP33"/>
    <property type="match status" value="1"/>
</dbReference>
<dbReference type="Gene3D" id="3.55.30.10">
    <property type="entry name" value="Hsp33 domain"/>
    <property type="match status" value="1"/>
</dbReference>
<dbReference type="InterPro" id="IPR016154">
    <property type="entry name" value="Heat_shock_Hsp33_C"/>
</dbReference>
<evidence type="ECO:0000313" key="7">
    <source>
        <dbReference type="EMBL" id="QTX31581.1"/>
    </source>
</evidence>
<sequence>MRNESNEAAQAPQALVVRALVGGEEARLLAVEARELVAHLKALHRLSGTATAALGRLSMASLLMADDMKKSRRARVTLSVDGDGPLGKIVADAESEGVMRGFVANPSAEPEPKGPGKWNVAAAVGSGTLSVIKDLGLKEPVRGQVPLRSGEIAEDVAAYYVRSEQTRTALALGVLEHEGVVVAAGGLMVQLFPDTTEAFADEVERRFRSLPQLSGLFLQEEGNVRRVVERFASGLDLYWLGRQEYRFGCRCDRDVASAGLMAALGGESVDESQEVRCHFCNTSYLFSPDEIADLQRRQRS</sequence>
<keyword evidence="5 6" id="KW-0676">Redox-active center</keyword>